<accession>A0A2R8BPM3</accession>
<organism evidence="2 3">
    <name type="scientific">Ascidiaceihabitans donghaensis</name>
    <dbReference type="NCBI Taxonomy" id="1510460"/>
    <lineage>
        <taxon>Bacteria</taxon>
        <taxon>Pseudomonadati</taxon>
        <taxon>Pseudomonadota</taxon>
        <taxon>Alphaproteobacteria</taxon>
        <taxon>Rhodobacterales</taxon>
        <taxon>Paracoccaceae</taxon>
        <taxon>Ascidiaceihabitans</taxon>
    </lineage>
</organism>
<dbReference type="AlphaFoldDB" id="A0A2R8BPM3"/>
<dbReference type="Proteomes" id="UP000244880">
    <property type="component" value="Unassembled WGS sequence"/>
</dbReference>
<evidence type="ECO:0000313" key="2">
    <source>
        <dbReference type="EMBL" id="SPH27490.1"/>
    </source>
</evidence>
<proteinExistence type="predicted"/>
<dbReference type="EMBL" id="OMOR01000003">
    <property type="protein sequence ID" value="SPH27490.1"/>
    <property type="molecule type" value="Genomic_DNA"/>
</dbReference>
<evidence type="ECO:0000256" key="1">
    <source>
        <dbReference type="SAM" id="SignalP"/>
    </source>
</evidence>
<name>A0A2R8BPM3_9RHOB</name>
<protein>
    <recommendedName>
        <fullName evidence="4">Peptidase S74 domain-containing protein</fullName>
    </recommendedName>
</protein>
<keyword evidence="1" id="KW-0732">Signal</keyword>
<evidence type="ECO:0000313" key="3">
    <source>
        <dbReference type="Proteomes" id="UP000244880"/>
    </source>
</evidence>
<reference evidence="2 3" key="1">
    <citation type="submission" date="2018-03" db="EMBL/GenBank/DDBJ databases">
        <authorList>
            <person name="Keele B.F."/>
        </authorList>
    </citation>
    <scope>NUCLEOTIDE SEQUENCE [LARGE SCALE GENOMIC DNA]</scope>
    <source>
        <strain evidence="2 3">CECT 8599</strain>
    </source>
</reference>
<keyword evidence="3" id="KW-1185">Reference proteome</keyword>
<dbReference type="OrthoDB" id="4463518at2"/>
<feature type="signal peptide" evidence="1">
    <location>
        <begin position="1"/>
        <end position="28"/>
    </location>
</feature>
<evidence type="ECO:0008006" key="4">
    <source>
        <dbReference type="Google" id="ProtNLM"/>
    </source>
</evidence>
<gene>
    <name evidence="2" type="ORF">ASD8599_03956</name>
</gene>
<feature type="chain" id="PRO_5015315104" description="Peptidase S74 domain-containing protein" evidence="1">
    <location>
        <begin position="29"/>
        <end position="397"/>
    </location>
</feature>
<dbReference type="RefSeq" id="WP_108830434.1">
    <property type="nucleotide sequence ID" value="NZ_OMOR01000003.1"/>
</dbReference>
<sequence>MTNYSKKLRLSTALTTGALVLMANTSFADNVIVDDLIVQGSACIGIDCNNGESFGFDTLRLKENNLRIRADDTSVSASFPSTDWQLTFNDSSNGGANKFSVEDLTASRVPFTIEGSAPTDSVYIEDGGRVGFGTNTPVVNLHVKEGNTPTLRLEQDGSSGFTPQIWDMAGNEANFFIRDATNSSKLPLRIQPNSADASIMITSNNRVGFGTTSPNAALHLRRTDGTAGFLVEEADSSVSNRTLMQLSNNGGVFFSLKDSSQASGGNWNIQNNSTELRFSNNLVSGLEMKLDTSGNLTLLGGLVTGTSGICDAGTPCDAVFDPDVYTVPTIEAHAEQMWANKHLPAVGPTLPDQPLDVTTKMLRMLNELEHAHIFIQQLNAEIGVLEARLNEMEADEG</sequence>